<dbReference type="SUPFAM" id="SSF53686">
    <property type="entry name" value="Tryptophan synthase beta subunit-like PLP-dependent enzymes"/>
    <property type="match status" value="1"/>
</dbReference>
<evidence type="ECO:0000313" key="8">
    <source>
        <dbReference type="EMBL" id="MFC3148530.1"/>
    </source>
</evidence>
<sequence>MHLNSPLVPALPPFALPGQRGWLKMDALQPAGSFKHRGVGRLCSAKVAAGAKAIVCASGGNAGYAAAWAARALGVPAHIVVPESTGLPVREAIAALGAQVQVHGSVWDDAHAHAVRLADELGAAYVHPFDDPLLWDGHATLIDEVVAAGMRFDCVVLAVGGGGLLAGVIAGLRRNGLEHVPVIAAETVGAASLHESLKARERITLPAITSIAGTLGAKRVAQRAFELCFEYPVQSVTVTDGEAVDACLAFADAHRVLVEPACGAALAVPMVHRALFEQFKAPLIEVCGGVGVSLDTLNEWKGTAAWKTTPR</sequence>
<comment type="caution">
    <text evidence="8">The sequence shown here is derived from an EMBL/GenBank/DDBJ whole genome shotgun (WGS) entry which is preliminary data.</text>
</comment>
<evidence type="ECO:0000313" key="9">
    <source>
        <dbReference type="Proteomes" id="UP001595556"/>
    </source>
</evidence>
<evidence type="ECO:0000256" key="5">
    <source>
        <dbReference type="ARBA" id="ARBA00023239"/>
    </source>
</evidence>
<dbReference type="PANTHER" id="PTHR48078:SF2">
    <property type="entry name" value="CATABOLIC L-SERINE_THREONINE DEHYDRATASE"/>
    <property type="match status" value="1"/>
</dbReference>
<comment type="similarity">
    <text evidence="2">Belongs to the serine/threonine dehydratase family.</text>
</comment>
<dbReference type="Proteomes" id="UP001595556">
    <property type="component" value="Unassembled WGS sequence"/>
</dbReference>
<dbReference type="EMBL" id="JBHRTI010000007">
    <property type="protein sequence ID" value="MFC3148530.1"/>
    <property type="molecule type" value="Genomic_DNA"/>
</dbReference>
<evidence type="ECO:0000259" key="7">
    <source>
        <dbReference type="Pfam" id="PF00291"/>
    </source>
</evidence>
<dbReference type="InterPro" id="IPR050147">
    <property type="entry name" value="Ser/Thr_Dehydratase"/>
</dbReference>
<dbReference type="InterPro" id="IPR036052">
    <property type="entry name" value="TrpB-like_PALP_sf"/>
</dbReference>
<dbReference type="Pfam" id="PF00291">
    <property type="entry name" value="PALP"/>
    <property type="match status" value="1"/>
</dbReference>
<name>A0ABV7H414_9BURK</name>
<dbReference type="Gene3D" id="3.40.50.1100">
    <property type="match status" value="2"/>
</dbReference>
<comment type="cofactor">
    <cofactor evidence="1">
        <name>pyridoxal 5'-phosphate</name>
        <dbReference type="ChEBI" id="CHEBI:597326"/>
    </cofactor>
</comment>
<protein>
    <recommendedName>
        <fullName evidence="3">L-serine ammonia-lyase</fullName>
        <ecNumber evidence="3">4.3.1.17</ecNumber>
    </recommendedName>
</protein>
<organism evidence="8 9">
    <name type="scientific">Piscinibacterium candidicorallinum</name>
    <dbReference type="NCBI Taxonomy" id="1793872"/>
    <lineage>
        <taxon>Bacteria</taxon>
        <taxon>Pseudomonadati</taxon>
        <taxon>Pseudomonadota</taxon>
        <taxon>Betaproteobacteria</taxon>
        <taxon>Burkholderiales</taxon>
        <taxon>Piscinibacterium</taxon>
    </lineage>
</organism>
<evidence type="ECO:0000256" key="1">
    <source>
        <dbReference type="ARBA" id="ARBA00001933"/>
    </source>
</evidence>
<dbReference type="InterPro" id="IPR001926">
    <property type="entry name" value="TrpB-like_PALP"/>
</dbReference>
<evidence type="ECO:0000256" key="3">
    <source>
        <dbReference type="ARBA" id="ARBA00012093"/>
    </source>
</evidence>
<dbReference type="EC" id="4.3.1.17" evidence="3"/>
<keyword evidence="4" id="KW-0663">Pyridoxal phosphate</keyword>
<gene>
    <name evidence="8" type="ORF">ACFOEN_12935</name>
</gene>
<evidence type="ECO:0000256" key="6">
    <source>
        <dbReference type="ARBA" id="ARBA00049406"/>
    </source>
</evidence>
<dbReference type="PANTHER" id="PTHR48078">
    <property type="entry name" value="THREONINE DEHYDRATASE, MITOCHONDRIAL-RELATED"/>
    <property type="match status" value="1"/>
</dbReference>
<evidence type="ECO:0000256" key="4">
    <source>
        <dbReference type="ARBA" id="ARBA00022898"/>
    </source>
</evidence>
<reference evidence="9" key="1">
    <citation type="journal article" date="2019" name="Int. J. Syst. Evol. Microbiol.">
        <title>The Global Catalogue of Microorganisms (GCM) 10K type strain sequencing project: providing services to taxonomists for standard genome sequencing and annotation.</title>
        <authorList>
            <consortium name="The Broad Institute Genomics Platform"/>
            <consortium name="The Broad Institute Genome Sequencing Center for Infectious Disease"/>
            <person name="Wu L."/>
            <person name="Ma J."/>
        </authorList>
    </citation>
    <scope>NUCLEOTIDE SEQUENCE [LARGE SCALE GENOMIC DNA]</scope>
    <source>
        <strain evidence="9">KCTC 52168</strain>
    </source>
</reference>
<feature type="domain" description="Tryptophan synthase beta chain-like PALP" evidence="7">
    <location>
        <begin position="4"/>
        <end position="276"/>
    </location>
</feature>
<dbReference type="RefSeq" id="WP_377304577.1">
    <property type="nucleotide sequence ID" value="NZ_CP180191.1"/>
</dbReference>
<keyword evidence="5" id="KW-0456">Lyase</keyword>
<comment type="catalytic activity">
    <reaction evidence="6">
        <text>L-serine = pyruvate + NH4(+)</text>
        <dbReference type="Rhea" id="RHEA:19169"/>
        <dbReference type="ChEBI" id="CHEBI:15361"/>
        <dbReference type="ChEBI" id="CHEBI:28938"/>
        <dbReference type="ChEBI" id="CHEBI:33384"/>
        <dbReference type="EC" id="4.3.1.17"/>
    </reaction>
</comment>
<proteinExistence type="inferred from homology"/>
<evidence type="ECO:0000256" key="2">
    <source>
        <dbReference type="ARBA" id="ARBA00010869"/>
    </source>
</evidence>
<keyword evidence="9" id="KW-1185">Reference proteome</keyword>
<accession>A0ABV7H414</accession>